<reference evidence="3 4" key="1">
    <citation type="journal article" date="2018" name="Plant J.">
        <title>Genome sequences of Chlorella sorokiniana UTEX 1602 and Micractinium conductrix SAG 241.80: implications to maltose excretion by a green alga.</title>
        <authorList>
            <person name="Arriola M.B."/>
            <person name="Velmurugan N."/>
            <person name="Zhang Y."/>
            <person name="Plunkett M.H."/>
            <person name="Hondzo H."/>
            <person name="Barney B.M."/>
        </authorList>
    </citation>
    <scope>NUCLEOTIDE SEQUENCE [LARGE SCALE GENOMIC DNA]</scope>
    <source>
        <strain evidence="3 4">SAG 241.80</strain>
    </source>
</reference>
<feature type="region of interest" description="Disordered" evidence="1">
    <location>
        <begin position="376"/>
        <end position="448"/>
    </location>
</feature>
<keyword evidence="4" id="KW-1185">Reference proteome</keyword>
<evidence type="ECO:0000256" key="1">
    <source>
        <dbReference type="SAM" id="MobiDB-lite"/>
    </source>
</evidence>
<proteinExistence type="predicted"/>
<feature type="region of interest" description="Disordered" evidence="1">
    <location>
        <begin position="273"/>
        <end position="304"/>
    </location>
</feature>
<dbReference type="SUPFAM" id="SSF52540">
    <property type="entry name" value="P-loop containing nucleoside triphosphate hydrolases"/>
    <property type="match status" value="1"/>
</dbReference>
<dbReference type="InterPro" id="IPR014001">
    <property type="entry name" value="Helicase_ATP-bd"/>
</dbReference>
<evidence type="ECO:0000259" key="2">
    <source>
        <dbReference type="SMART" id="SM00487"/>
    </source>
</evidence>
<dbReference type="EMBL" id="LHPF02000024">
    <property type="protein sequence ID" value="PSC69775.1"/>
    <property type="molecule type" value="Genomic_DNA"/>
</dbReference>
<dbReference type="SMART" id="SM00487">
    <property type="entry name" value="DEXDc"/>
    <property type="match status" value="1"/>
</dbReference>
<dbReference type="Proteomes" id="UP000239649">
    <property type="component" value="Unassembled WGS sequence"/>
</dbReference>
<evidence type="ECO:0000313" key="4">
    <source>
        <dbReference type="Proteomes" id="UP000239649"/>
    </source>
</evidence>
<dbReference type="PANTHER" id="PTHR45865:SF1">
    <property type="entry name" value="E3 UBIQUITIN-PROTEIN LIGASE SHPRH"/>
    <property type="match status" value="1"/>
</dbReference>
<protein>
    <submittedName>
        <fullName evidence="3">E3 ubiquitin-ligase SHPRH isoform X1</fullName>
    </submittedName>
</protein>
<dbReference type="AlphaFoldDB" id="A0A2P6V6R2"/>
<dbReference type="Pfam" id="PF00176">
    <property type="entry name" value="SNF2-rel_dom"/>
    <property type="match status" value="1"/>
</dbReference>
<dbReference type="GO" id="GO:0016874">
    <property type="term" value="F:ligase activity"/>
    <property type="evidence" value="ECO:0007669"/>
    <property type="project" value="UniProtKB-KW"/>
</dbReference>
<evidence type="ECO:0000313" key="3">
    <source>
        <dbReference type="EMBL" id="PSC69775.1"/>
    </source>
</evidence>
<accession>A0A2P6V6R2</accession>
<dbReference type="Gene3D" id="3.40.50.10810">
    <property type="entry name" value="Tandem AAA-ATPase domain"/>
    <property type="match status" value="1"/>
</dbReference>
<dbReference type="InterPro" id="IPR000330">
    <property type="entry name" value="SNF2_N"/>
</dbReference>
<sequence>MEAPPRAAGAFAHNPVLLLGLKRRTEGALPDASQLQLQLGPKEVSLVEARRGGRVVAARRSTGLGRRGLPAALAALVAGGAVACSLRGAELQQADNEEEEESEVVALLEVTPLPPLFDVEEGDALAPHVAALVEHWRVLEQALAEGAEAEEEEQDGSDVPFAQDLRAGWWPGNAAQQQQQQQQHGSPAAAEQSPGGGGGDDAQSPAALAAAAAAAASEQQQGEGGNLRDRIFALVLPHDWHAEDGEPEGLACTLFRFQRRCLAWMKWRESLVGSSGDGGSGAKAPWSPGSPLSQPALPDAGSAKAALPADNLQWQPLALPSGLRVHCDPLHGCLRREPVTPPLPEVPGGLLCDEMGLGKTVEMLALFMANPPPYPLARQQLPGASSQGDGQHAGDGSDVEAEEAAGEAAAAGAGAGERSPGSKKRRRPGLPAAKGTSNGGGRGGRASVKEGDSIEEAAGDSPRGGTLIVCPPALLQQWQAELANHAHGALSVEIYEGLRGQQGGLGAPSAAEKRLKPGQREAELYLRLLAGEEIEASFDAEAETAAALRRIAAADVVLTSFDVLRAEVHFTGDSGRAFRRPKKYAVPLCPLLQLRWWRLVIDEAQMVGGGLSAAGVMCERLEAVHRWCVTGTPMGSHRNELSDIYALLRTLQHQPFADERTWRALVAEPIARGGPAARAAWGLLATVLRPIMWRNNKAVVAQERGEDVASNNS</sequence>
<comment type="caution">
    <text evidence="3">The sequence shown here is derived from an EMBL/GenBank/DDBJ whole genome shotgun (WGS) entry which is preliminary data.</text>
</comment>
<dbReference type="STRING" id="554055.A0A2P6V6R2"/>
<gene>
    <name evidence="3" type="ORF">C2E20_6809</name>
</gene>
<feature type="compositionally biased region" description="Low complexity" evidence="1">
    <location>
        <begin position="206"/>
        <end position="216"/>
    </location>
</feature>
<feature type="region of interest" description="Disordered" evidence="1">
    <location>
        <begin position="172"/>
        <end position="224"/>
    </location>
</feature>
<dbReference type="InterPro" id="IPR038718">
    <property type="entry name" value="SNF2-like_sf"/>
</dbReference>
<dbReference type="PANTHER" id="PTHR45865">
    <property type="entry name" value="E3 UBIQUITIN-PROTEIN LIGASE SHPRH FAMILY MEMBER"/>
    <property type="match status" value="1"/>
</dbReference>
<dbReference type="InterPro" id="IPR052583">
    <property type="entry name" value="ATP-helicase/E3_Ub-Ligase"/>
</dbReference>
<feature type="domain" description="Helicase ATP-binding" evidence="2">
    <location>
        <begin position="250"/>
        <end position="663"/>
    </location>
</feature>
<name>A0A2P6V6R2_9CHLO</name>
<organism evidence="3 4">
    <name type="scientific">Micractinium conductrix</name>
    <dbReference type="NCBI Taxonomy" id="554055"/>
    <lineage>
        <taxon>Eukaryota</taxon>
        <taxon>Viridiplantae</taxon>
        <taxon>Chlorophyta</taxon>
        <taxon>core chlorophytes</taxon>
        <taxon>Trebouxiophyceae</taxon>
        <taxon>Chlorellales</taxon>
        <taxon>Chlorellaceae</taxon>
        <taxon>Chlorella clade</taxon>
        <taxon>Micractinium</taxon>
    </lineage>
</organism>
<dbReference type="OrthoDB" id="512097at2759"/>
<dbReference type="GO" id="GO:0005524">
    <property type="term" value="F:ATP binding"/>
    <property type="evidence" value="ECO:0007669"/>
    <property type="project" value="InterPro"/>
</dbReference>
<dbReference type="InterPro" id="IPR027417">
    <property type="entry name" value="P-loop_NTPase"/>
</dbReference>